<accession>A0ACC1WRX2</accession>
<dbReference type="EMBL" id="CM051407">
    <property type="protein sequence ID" value="KAJ4701639.1"/>
    <property type="molecule type" value="Genomic_DNA"/>
</dbReference>
<keyword evidence="2" id="KW-1185">Reference proteome</keyword>
<gene>
    <name evidence="1" type="ORF">OWV82_024851</name>
</gene>
<dbReference type="Proteomes" id="UP001164539">
    <property type="component" value="Chromosome 14"/>
</dbReference>
<reference evidence="1 2" key="1">
    <citation type="journal article" date="2023" name="Science">
        <title>Complex scaffold remodeling in plant triterpene biosynthesis.</title>
        <authorList>
            <person name="De La Pena R."/>
            <person name="Hodgson H."/>
            <person name="Liu J.C."/>
            <person name="Stephenson M.J."/>
            <person name="Martin A.C."/>
            <person name="Owen C."/>
            <person name="Harkess A."/>
            <person name="Leebens-Mack J."/>
            <person name="Jimenez L.E."/>
            <person name="Osbourn A."/>
            <person name="Sattely E.S."/>
        </authorList>
    </citation>
    <scope>NUCLEOTIDE SEQUENCE [LARGE SCALE GENOMIC DNA]</scope>
    <source>
        <strain evidence="2">cv. JPN11</strain>
        <tissue evidence="1">Leaf</tissue>
    </source>
</reference>
<keyword evidence="1" id="KW-0251">Elongation factor</keyword>
<comment type="caution">
    <text evidence="1">The sequence shown here is derived from an EMBL/GenBank/DDBJ whole genome shotgun (WGS) entry which is preliminary data.</text>
</comment>
<sequence length="86" mass="10685">MWDKMVFPIRRVWDGVALRLGIRKTGLLRLRRDVRSCEYRDVQVMWEMLNRNEAGYVRSPAKSKKRFCWNFFQWARCTPYLYRSYR</sequence>
<protein>
    <submittedName>
        <fullName evidence="1">Elongation factor 4</fullName>
    </submittedName>
</protein>
<organism evidence="1 2">
    <name type="scientific">Melia azedarach</name>
    <name type="common">Chinaberry tree</name>
    <dbReference type="NCBI Taxonomy" id="155640"/>
    <lineage>
        <taxon>Eukaryota</taxon>
        <taxon>Viridiplantae</taxon>
        <taxon>Streptophyta</taxon>
        <taxon>Embryophyta</taxon>
        <taxon>Tracheophyta</taxon>
        <taxon>Spermatophyta</taxon>
        <taxon>Magnoliopsida</taxon>
        <taxon>eudicotyledons</taxon>
        <taxon>Gunneridae</taxon>
        <taxon>Pentapetalae</taxon>
        <taxon>rosids</taxon>
        <taxon>malvids</taxon>
        <taxon>Sapindales</taxon>
        <taxon>Meliaceae</taxon>
        <taxon>Melia</taxon>
    </lineage>
</organism>
<keyword evidence="1" id="KW-0648">Protein biosynthesis</keyword>
<evidence type="ECO:0000313" key="2">
    <source>
        <dbReference type="Proteomes" id="UP001164539"/>
    </source>
</evidence>
<proteinExistence type="predicted"/>
<evidence type="ECO:0000313" key="1">
    <source>
        <dbReference type="EMBL" id="KAJ4701639.1"/>
    </source>
</evidence>
<name>A0ACC1WRX2_MELAZ</name>